<dbReference type="EMBL" id="JPWU03000660">
    <property type="protein sequence ID" value="KAG2509580.1"/>
    <property type="molecule type" value="Genomic_DNA"/>
</dbReference>
<dbReference type="EMBL" id="MAYM02001751">
    <property type="protein sequence ID" value="RLN11149.1"/>
    <property type="molecule type" value="Genomic_DNA"/>
</dbReference>
<evidence type="ECO:0000313" key="3">
    <source>
        <dbReference type="EMBL" id="RLN11149.1"/>
    </source>
</evidence>
<dbReference type="Proteomes" id="UP000285624">
    <property type="component" value="Unassembled WGS sequence"/>
</dbReference>
<dbReference type="Proteomes" id="UP000785171">
    <property type="component" value="Unassembled WGS sequence"/>
</dbReference>
<reference evidence="1" key="3">
    <citation type="submission" date="2020-06" db="EMBL/GenBank/DDBJ databases">
        <authorList>
            <person name="Studholme D.J."/>
        </authorList>
    </citation>
    <scope>NUCLEOTIDE SEQUENCE</scope>
    <source>
        <strain evidence="1">NZFS 2646</strain>
        <strain evidence="2">NZFS 3630</strain>
    </source>
</reference>
<proteinExistence type="predicted"/>
<dbReference type="Proteomes" id="UP000792063">
    <property type="component" value="Unassembled WGS sequence"/>
</dbReference>
<accession>A0A3R7GR18</accession>
<evidence type="ECO:0000313" key="2">
    <source>
        <dbReference type="EMBL" id="KAG2509580.1"/>
    </source>
</evidence>
<keyword evidence="5" id="KW-1185">Reference proteome</keyword>
<dbReference type="EMBL" id="MBDN02000581">
    <property type="protein sequence ID" value="RLN74292.1"/>
    <property type="molecule type" value="Genomic_DNA"/>
</dbReference>
<dbReference type="Proteomes" id="UP000285883">
    <property type="component" value="Unassembled WGS sequence"/>
</dbReference>
<sequence length="74" mass="8507">MELRGPEIHTLREWIRDNSGIFAWNDYPSWKSAVFNFSGRECSFLRRPLAFSSRPELCSTVISAFPTEGGRDLP</sequence>
<reference evidence="1" key="1">
    <citation type="journal article" date="2015" name="Genom Data">
        <title>Genome sequences of six Phytophthora species associated with forests in New Zealand.</title>
        <authorList>
            <person name="Studholme D.J."/>
            <person name="McDougal R.L."/>
            <person name="Sambles C."/>
            <person name="Hansen E."/>
            <person name="Hardy G."/>
            <person name="Grant M."/>
            <person name="Ganley R.J."/>
            <person name="Williams N.M."/>
        </authorList>
    </citation>
    <scope>NUCLEOTIDE SEQUENCE</scope>
    <source>
        <strain evidence="1">NZFS 2646</strain>
        <strain evidence="2">NZFS 3630</strain>
    </source>
</reference>
<organism evidence="4 5">
    <name type="scientific">Phytophthora kernoviae</name>
    <dbReference type="NCBI Taxonomy" id="325452"/>
    <lineage>
        <taxon>Eukaryota</taxon>
        <taxon>Sar</taxon>
        <taxon>Stramenopiles</taxon>
        <taxon>Oomycota</taxon>
        <taxon>Peronosporomycetes</taxon>
        <taxon>Peronosporales</taxon>
        <taxon>Peronosporaceae</taxon>
        <taxon>Phytophthora</taxon>
    </lineage>
</organism>
<reference evidence="5 6" key="2">
    <citation type="submission" date="2018-07" db="EMBL/GenBank/DDBJ databases">
        <title>Genome sequencing of oomycete isolates from Chile give support for New Zealand origin for Phytophthora kernoviae and make available the first Nothophytophthora sp. genome.</title>
        <authorList>
            <person name="Studholme D.J."/>
            <person name="Sanfuentes E."/>
            <person name="Panda P."/>
            <person name="Hill R."/>
            <person name="Sambles C."/>
            <person name="Grant M."/>
            <person name="Williams N.M."/>
            <person name="Mcdougal R.L."/>
        </authorList>
    </citation>
    <scope>NUCLEOTIDE SEQUENCE [LARGE SCALE GENOMIC DNA]</scope>
    <source>
        <strain evidence="3">Chile2</strain>
        <strain evidence="4">Chile4</strain>
    </source>
</reference>
<evidence type="ECO:0000313" key="5">
    <source>
        <dbReference type="Proteomes" id="UP000285624"/>
    </source>
</evidence>
<comment type="caution">
    <text evidence="4">The sequence shown here is derived from an EMBL/GenBank/DDBJ whole genome shotgun (WGS) entry which is preliminary data.</text>
</comment>
<evidence type="ECO:0000313" key="1">
    <source>
        <dbReference type="EMBL" id="KAG2502421.1"/>
    </source>
</evidence>
<dbReference type="AlphaFoldDB" id="A0A3R7GR18"/>
<name>A0A3R7GR18_9STRA</name>
<dbReference type="EMBL" id="JPWV03001270">
    <property type="protein sequence ID" value="KAG2502421.1"/>
    <property type="molecule type" value="Genomic_DNA"/>
</dbReference>
<gene>
    <name evidence="3" type="ORF">BBI17_009008</name>
    <name evidence="4" type="ORF">BBO99_00009007</name>
    <name evidence="1" type="ORF">JM16_009813</name>
    <name evidence="2" type="ORF">JM18_008902</name>
</gene>
<protein>
    <submittedName>
        <fullName evidence="4">Uncharacterized protein</fullName>
    </submittedName>
</protein>
<evidence type="ECO:0000313" key="6">
    <source>
        <dbReference type="Proteomes" id="UP000285883"/>
    </source>
</evidence>
<evidence type="ECO:0000313" key="4">
    <source>
        <dbReference type="EMBL" id="RLN74292.1"/>
    </source>
</evidence>